<accession>A0AA46SKC5</accession>
<reference evidence="1" key="1">
    <citation type="submission" date="2022-10" db="EMBL/GenBank/DDBJ databases">
        <title>Mechanism of multi-heavy metal repair in Cytobacillus Firmus M7.</title>
        <authorList>
            <person name="Li X."/>
            <person name="Yu C."/>
        </authorList>
    </citation>
    <scope>NUCLEOTIDE SEQUENCE</scope>
    <source>
        <strain evidence="1">M7</strain>
    </source>
</reference>
<dbReference type="Proteomes" id="UP001163104">
    <property type="component" value="Chromosome"/>
</dbReference>
<name>A0AA46SKC5_CYTFI</name>
<dbReference type="RefSeq" id="WP_048009040.1">
    <property type="nucleotide sequence ID" value="NZ_CP107027.1"/>
</dbReference>
<organism evidence="1 2">
    <name type="scientific">Cytobacillus firmus</name>
    <name type="common">Bacillus firmus</name>
    <dbReference type="NCBI Taxonomy" id="1399"/>
    <lineage>
        <taxon>Bacteria</taxon>
        <taxon>Bacillati</taxon>
        <taxon>Bacillota</taxon>
        <taxon>Bacilli</taxon>
        <taxon>Bacillales</taxon>
        <taxon>Bacillaceae</taxon>
        <taxon>Cytobacillus</taxon>
    </lineage>
</organism>
<dbReference type="AlphaFoldDB" id="A0AA46SKC5"/>
<evidence type="ECO:0000313" key="1">
    <source>
        <dbReference type="EMBL" id="UYG96395.1"/>
    </source>
</evidence>
<sequence>MKPSEIIQKIIRHDQSNAGKTAALRPGQIVSGKVAKLFPNQTAEVQIGTHKVIAQLETPLSADNRYWFRVEPGDGLLRLRVMESVNGQSKGTPAESLLSQLGMKLSRENQMLIQYFLKEQLPITGETLRMASEWIYESKSAAEGLRTVKEMILRQLPFSKDVYSALSSVLNGDSLSSIMGELQDELKRADLSSKGQQIYSLLGVMTKTSRDKLGQQAVVGLFSEWLNAKDLAGSLSAFQLLKAAGMFPGEADEGAVIKQLIEDGVQNKPIIQTLSELLKTSESGNRQQFILNLAKLNGVIAESSKNRGQAQALQNLLNDFRNGSISFPAEKNILHTVFKSALSLTINDDIEHLVDGDKFRLAAVQAGKLLGGEKPFAAAALGPQEITMLEEMRNSLRPESHFPYDQRNIHSELKRIITALGFSHEHDVLKLLKQNDDGAVKNLDTLKPLLMGFLTEEAAHAAKDAAERLLHKITGFQALSQESGPLQHFIFQLPVSLWGKISDMTMQWSGRRTEGGNIDPNHCRVIFYLDLEHLNETIIDLQVQNRIINISVINGHSGIKDLTAPFAAVLKANLLKLNYKLSSVSFREPEPAGDSLLARETMTSIVQANQFSGVDIKI</sequence>
<protein>
    <submittedName>
        <fullName evidence="1">Uncharacterized protein</fullName>
    </submittedName>
</protein>
<proteinExistence type="predicted"/>
<dbReference type="EMBL" id="CP107027">
    <property type="protein sequence ID" value="UYG96395.1"/>
    <property type="molecule type" value="Genomic_DNA"/>
</dbReference>
<gene>
    <name evidence="1" type="ORF">OD459_05015</name>
</gene>
<evidence type="ECO:0000313" key="2">
    <source>
        <dbReference type="Proteomes" id="UP001163104"/>
    </source>
</evidence>